<dbReference type="AlphaFoldDB" id="A0A8T2UM96"/>
<keyword evidence="3" id="KW-1185">Reference proteome</keyword>
<evidence type="ECO:0008006" key="4">
    <source>
        <dbReference type="Google" id="ProtNLM"/>
    </source>
</evidence>
<accession>A0A8T2UM96</accession>
<dbReference type="Gene3D" id="1.10.10.10">
    <property type="entry name" value="Winged helix-like DNA-binding domain superfamily/Winged helix DNA-binding domain"/>
    <property type="match status" value="1"/>
</dbReference>
<evidence type="ECO:0000313" key="2">
    <source>
        <dbReference type="EMBL" id="KAH7435858.1"/>
    </source>
</evidence>
<dbReference type="InterPro" id="IPR021660">
    <property type="entry name" value="DUF3253"/>
</dbReference>
<evidence type="ECO:0000313" key="3">
    <source>
        <dbReference type="Proteomes" id="UP000825935"/>
    </source>
</evidence>
<proteinExistence type="predicted"/>
<dbReference type="InterPro" id="IPR036388">
    <property type="entry name" value="WH-like_DNA-bd_sf"/>
</dbReference>
<dbReference type="EMBL" id="CM035411">
    <property type="protein sequence ID" value="KAH7435858.1"/>
    <property type="molecule type" value="Genomic_DNA"/>
</dbReference>
<feature type="region of interest" description="Disordered" evidence="1">
    <location>
        <begin position="1"/>
        <end position="25"/>
    </location>
</feature>
<dbReference type="InterPro" id="IPR036390">
    <property type="entry name" value="WH_DNA-bd_sf"/>
</dbReference>
<evidence type="ECO:0000256" key="1">
    <source>
        <dbReference type="SAM" id="MobiDB-lite"/>
    </source>
</evidence>
<comment type="caution">
    <text evidence="2">The sequence shown here is derived from an EMBL/GenBank/DDBJ whole genome shotgun (WGS) entry which is preliminary data.</text>
</comment>
<sequence>MMRKPNRNNAAEREEKHVGDYTEKQNFDGEVGVELEQSLEQKILEILGRRAASSTMCPSEAARAISPSNWRLLMERTRQVARTMALRGIIHITQVRPHKILGLYDSSLLPNKGFDIL</sequence>
<dbReference type="SUPFAM" id="SSF46785">
    <property type="entry name" value="Winged helix' DNA-binding domain"/>
    <property type="match status" value="1"/>
</dbReference>
<organism evidence="2 3">
    <name type="scientific">Ceratopteris richardii</name>
    <name type="common">Triangle waterfern</name>
    <dbReference type="NCBI Taxonomy" id="49495"/>
    <lineage>
        <taxon>Eukaryota</taxon>
        <taxon>Viridiplantae</taxon>
        <taxon>Streptophyta</taxon>
        <taxon>Embryophyta</taxon>
        <taxon>Tracheophyta</taxon>
        <taxon>Polypodiopsida</taxon>
        <taxon>Polypodiidae</taxon>
        <taxon>Polypodiales</taxon>
        <taxon>Pteridineae</taxon>
        <taxon>Pteridaceae</taxon>
        <taxon>Parkerioideae</taxon>
        <taxon>Ceratopteris</taxon>
    </lineage>
</organism>
<feature type="compositionally biased region" description="Basic and acidic residues" evidence="1">
    <location>
        <begin position="10"/>
        <end position="25"/>
    </location>
</feature>
<reference evidence="2" key="1">
    <citation type="submission" date="2021-08" db="EMBL/GenBank/DDBJ databases">
        <title>WGS assembly of Ceratopteris richardii.</title>
        <authorList>
            <person name="Marchant D.B."/>
            <person name="Chen G."/>
            <person name="Jenkins J."/>
            <person name="Shu S."/>
            <person name="Leebens-Mack J."/>
            <person name="Grimwood J."/>
            <person name="Schmutz J."/>
            <person name="Soltis P."/>
            <person name="Soltis D."/>
            <person name="Chen Z.-H."/>
        </authorList>
    </citation>
    <scope>NUCLEOTIDE SEQUENCE</scope>
    <source>
        <strain evidence="2">Whitten #5841</strain>
        <tissue evidence="2">Leaf</tissue>
    </source>
</reference>
<gene>
    <name evidence="2" type="ORF">KP509_06G082000</name>
</gene>
<dbReference type="Pfam" id="PF11625">
    <property type="entry name" value="DUF3253"/>
    <property type="match status" value="1"/>
</dbReference>
<dbReference type="Proteomes" id="UP000825935">
    <property type="component" value="Chromosome 6"/>
</dbReference>
<dbReference type="OrthoDB" id="1933364at2759"/>
<protein>
    <recommendedName>
        <fullName evidence="4">DUF3253 domain-containing protein</fullName>
    </recommendedName>
</protein>
<name>A0A8T2UM96_CERRI</name>